<dbReference type="NCBIfam" id="NF038110">
    <property type="entry name" value="Lys_methyl_FliB"/>
    <property type="match status" value="1"/>
</dbReference>
<organism evidence="3 4">
    <name type="scientific">Selenomonas sputigena (strain ATCC 35185 / DSM 20758 / CCUG 44933 / VPI D19B-28)</name>
    <dbReference type="NCBI Taxonomy" id="546271"/>
    <lineage>
        <taxon>Bacteria</taxon>
        <taxon>Bacillati</taxon>
        <taxon>Bacillota</taxon>
        <taxon>Negativicutes</taxon>
        <taxon>Selenomonadales</taxon>
        <taxon>Selenomonadaceae</taxon>
        <taxon>Selenomonas</taxon>
    </lineage>
</organism>
<dbReference type="eggNOG" id="COG0727">
    <property type="taxonomic scope" value="Bacteria"/>
</dbReference>
<evidence type="ECO:0000313" key="4">
    <source>
        <dbReference type="Proteomes" id="UP000003505"/>
    </source>
</evidence>
<accession>C9LXZ4</accession>
<name>C9LXZ4_SELS3</name>
<dbReference type="STRING" id="546271.Selsp_0349"/>
<dbReference type="EMBL" id="CP002637">
    <property type="protein sequence ID" value="AEB99322.1"/>
    <property type="molecule type" value="Genomic_DNA"/>
</dbReference>
<sequence length="464" mass="50432">MKRQDECLEKDAARGGESDEGGGKAAESIFASAAAPRPCLQPVYMRRFVCDGRRCGSLCCCAKWGVALDAATLARYEGRPELLHELKKGLERSEATGGWIMRHEDGRCVFLREDGLCSLHRRFGIGAISDVCAEYPRKMHEVGDTLDRALCLSCPVAAEEVLFTEEPLAFEWVEVAAPRPAYVDRMPLGTPLSAAVFRSLQLAGIALLAERRLSLDARLAALGLLLARAEAYVEQGAAEDLTRDAAAIADAAAGEAKALLAANPFDAALYLGFFQRLFPALAQATEDDLPETAAYLARIRRAFGEGDGDAASGRGAVEKKSVCAALAERRRRYGERILSKHGNALENWLVNEFLIGRYPLTGGTSFLANYEVFVVLYKMLEFLLLADPALDEGGVSALQVMTDATEKDVESVGQDERTKRSILAAAGWLAVRTNHFPGYIDALAEKIARLLPEDRLLSLLDGNF</sequence>
<dbReference type="RefSeq" id="WP_006193716.1">
    <property type="nucleotide sequence ID" value="NC_015437.1"/>
</dbReference>
<feature type="region of interest" description="Disordered" evidence="1">
    <location>
        <begin position="1"/>
        <end position="24"/>
    </location>
</feature>
<reference evidence="2 5" key="2">
    <citation type="submission" date="2011-04" db="EMBL/GenBank/DDBJ databases">
        <title>The complete genome of Selenomonas sputigena DSM 20758.</title>
        <authorList>
            <consortium name="US DOE Joint Genome Institute (JGI-PGF)"/>
            <person name="Lucas S."/>
            <person name="Copeland A."/>
            <person name="Lapidus A."/>
            <person name="Bruce D."/>
            <person name="Goodwin L."/>
            <person name="Pitluck S."/>
            <person name="Peters L."/>
            <person name="Kyrpides N."/>
            <person name="Mavromatis K."/>
            <person name="Ivanova N."/>
            <person name="Ovchinnikova G."/>
            <person name="Teshima H."/>
            <person name="Detter J.C."/>
            <person name="Tapia R."/>
            <person name="Han C."/>
            <person name="Land M."/>
            <person name="Hauser L."/>
            <person name="Markowitz V."/>
            <person name="Cheng J.-F."/>
            <person name="Hugenholtz P."/>
            <person name="Woyke T."/>
            <person name="Wu D."/>
            <person name="Gronow S."/>
            <person name="Wellnitz S."/>
            <person name="Schneider S."/>
            <person name="Klenk H.-P."/>
            <person name="Eisen J.A."/>
        </authorList>
    </citation>
    <scope>NUCLEOTIDE SEQUENCE [LARGE SCALE GENOMIC DNA]</scope>
    <source>
        <strain evidence="2">ATCC 35185</strain>
        <strain evidence="5">ATCC 35185 / DSM 20758 / VPI D19B-28</strain>
    </source>
</reference>
<gene>
    <name evidence="2" type="ordered locus">Selsp_0349</name>
    <name evidence="3" type="ORF">SELSPUOL_02353</name>
</gene>
<evidence type="ECO:0000313" key="3">
    <source>
        <dbReference type="EMBL" id="EEX76188.1"/>
    </source>
</evidence>
<evidence type="ECO:0000313" key="5">
    <source>
        <dbReference type="Proteomes" id="UP000011124"/>
    </source>
</evidence>
<dbReference type="EMBL" id="ACKP02000050">
    <property type="protein sequence ID" value="EEX76188.1"/>
    <property type="molecule type" value="Genomic_DNA"/>
</dbReference>
<proteinExistence type="predicted"/>
<protein>
    <submittedName>
        <fullName evidence="3">Uncharacterized protein</fullName>
    </submittedName>
</protein>
<dbReference type="AlphaFoldDB" id="C9LXZ4"/>
<dbReference type="KEGG" id="ssg:Selsp_0349"/>
<dbReference type="OrthoDB" id="86584at2"/>
<feature type="compositionally biased region" description="Basic and acidic residues" evidence="1">
    <location>
        <begin position="1"/>
        <end position="17"/>
    </location>
</feature>
<dbReference type="Proteomes" id="UP000003505">
    <property type="component" value="Unassembled WGS sequence"/>
</dbReference>
<dbReference type="HOGENOM" id="CLU_668713_0_0_9"/>
<evidence type="ECO:0000256" key="1">
    <source>
        <dbReference type="SAM" id="MobiDB-lite"/>
    </source>
</evidence>
<reference evidence="3 4" key="1">
    <citation type="submission" date="2009-09" db="EMBL/GenBank/DDBJ databases">
        <authorList>
            <person name="Weinstock G."/>
            <person name="Sodergren E."/>
            <person name="Clifton S."/>
            <person name="Fulton L."/>
            <person name="Fulton B."/>
            <person name="Courtney L."/>
            <person name="Fronick C."/>
            <person name="Harrison M."/>
            <person name="Strong C."/>
            <person name="Farmer C."/>
            <person name="Delahaunty K."/>
            <person name="Markovic C."/>
            <person name="Hall O."/>
            <person name="Minx P."/>
            <person name="Tomlinson C."/>
            <person name="Mitreva M."/>
            <person name="Nelson J."/>
            <person name="Hou S."/>
            <person name="Wollam A."/>
            <person name="Pepin K.H."/>
            <person name="Johnson M."/>
            <person name="Bhonagiri V."/>
            <person name="Nash W.E."/>
            <person name="Warren W."/>
            <person name="Chinwalla A."/>
            <person name="Mardis E.R."/>
            <person name="Wilson R.K."/>
        </authorList>
    </citation>
    <scope>NUCLEOTIDE SEQUENCE [LARGE SCALE GENOMIC DNA]</scope>
    <source>
        <strain evidence="3">ATCC 35185</strain>
        <strain evidence="4">ATCC 35185 / DSM 20758 / VPI D19B-28</strain>
    </source>
</reference>
<dbReference type="Proteomes" id="UP000011124">
    <property type="component" value="Chromosome"/>
</dbReference>
<keyword evidence="5" id="KW-1185">Reference proteome</keyword>
<evidence type="ECO:0000313" key="2">
    <source>
        <dbReference type="EMBL" id="AEB99322.1"/>
    </source>
</evidence>